<evidence type="ECO:0000256" key="3">
    <source>
        <dbReference type="ARBA" id="ARBA00013253"/>
    </source>
</evidence>
<sequence length="166" mass="18305">MQFVPCAIALGSNLGDSQTILKSALETLDRTPGIKVVQRSHLYLTKALTLPDSPPQPDYLNQCALLKTTLTPHKLLQALLEVELGFGRVRQQRWSARTLDLDLLLFDDVILNTSDLQIPHPRMCDRAFVLVPLAEIAPDWVEPVTGATIAQLAQLVDRSGVRQASS</sequence>
<keyword evidence="8" id="KW-0289">Folate biosynthesis</keyword>
<dbReference type="GO" id="GO:0046654">
    <property type="term" value="P:tetrahydrofolate biosynthetic process"/>
    <property type="evidence" value="ECO:0007669"/>
    <property type="project" value="UniProtKB-UniPathway"/>
</dbReference>
<proteinExistence type="predicted"/>
<dbReference type="NCBIfam" id="TIGR01498">
    <property type="entry name" value="folK"/>
    <property type="match status" value="1"/>
</dbReference>
<reference evidence="10 11" key="2">
    <citation type="submission" date="2018-03" db="EMBL/GenBank/DDBJ databases">
        <title>The ancient ancestry and fast evolution of plastids.</title>
        <authorList>
            <person name="Moore K.R."/>
            <person name="Magnabosco C."/>
            <person name="Momper L."/>
            <person name="Gold D.A."/>
            <person name="Bosak T."/>
            <person name="Fournier G.P."/>
        </authorList>
    </citation>
    <scope>NUCLEOTIDE SEQUENCE [LARGE SCALE GENOMIC DNA]</scope>
    <source>
        <strain evidence="10 11">ULC007</strain>
    </source>
</reference>
<evidence type="ECO:0000256" key="5">
    <source>
        <dbReference type="ARBA" id="ARBA00022741"/>
    </source>
</evidence>
<dbReference type="GO" id="GO:0016301">
    <property type="term" value="F:kinase activity"/>
    <property type="evidence" value="ECO:0007669"/>
    <property type="project" value="UniProtKB-KW"/>
</dbReference>
<evidence type="ECO:0000256" key="1">
    <source>
        <dbReference type="ARBA" id="ARBA00000198"/>
    </source>
</evidence>
<evidence type="ECO:0000259" key="9">
    <source>
        <dbReference type="Pfam" id="PF01288"/>
    </source>
</evidence>
<dbReference type="OrthoDB" id="9808041at2"/>
<evidence type="ECO:0000256" key="7">
    <source>
        <dbReference type="ARBA" id="ARBA00022840"/>
    </source>
</evidence>
<keyword evidence="7" id="KW-0067">ATP-binding</keyword>
<evidence type="ECO:0000256" key="2">
    <source>
        <dbReference type="ARBA" id="ARBA00005051"/>
    </source>
</evidence>
<dbReference type="PANTHER" id="PTHR43071">
    <property type="entry name" value="2-AMINO-4-HYDROXY-6-HYDROXYMETHYLDIHYDROPTERIDINE PYROPHOSPHOKINASE"/>
    <property type="match status" value="1"/>
</dbReference>
<keyword evidence="4" id="KW-0808">Transferase</keyword>
<evidence type="ECO:0000256" key="8">
    <source>
        <dbReference type="ARBA" id="ARBA00022909"/>
    </source>
</evidence>
<dbReference type="InterPro" id="IPR000550">
    <property type="entry name" value="Hppk"/>
</dbReference>
<dbReference type="RefSeq" id="WP_073069402.1">
    <property type="nucleotide sequence ID" value="NZ_MPPI01000002.1"/>
</dbReference>
<name>A0A2T1DM23_9CYAN</name>
<evidence type="ECO:0000313" key="10">
    <source>
        <dbReference type="EMBL" id="PSB21550.1"/>
    </source>
</evidence>
<dbReference type="CDD" id="cd00483">
    <property type="entry name" value="HPPK"/>
    <property type="match status" value="1"/>
</dbReference>
<protein>
    <recommendedName>
        <fullName evidence="3">2-amino-4-hydroxy-6-hydroxymethyldihydropteridine diphosphokinase</fullName>
        <ecNumber evidence="3">2.7.6.3</ecNumber>
    </recommendedName>
</protein>
<dbReference type="AlphaFoldDB" id="A0A2T1DM23"/>
<evidence type="ECO:0000256" key="4">
    <source>
        <dbReference type="ARBA" id="ARBA00022679"/>
    </source>
</evidence>
<keyword evidence="6 10" id="KW-0418">Kinase</keyword>
<accession>A0A2T1DM23</accession>
<dbReference type="GO" id="GO:0003848">
    <property type="term" value="F:2-amino-4-hydroxy-6-hydroxymethyldihydropteridine diphosphokinase activity"/>
    <property type="evidence" value="ECO:0007669"/>
    <property type="project" value="UniProtKB-EC"/>
</dbReference>
<organism evidence="10 11">
    <name type="scientific">Phormidesmis priestleyi ULC007</name>
    <dbReference type="NCBI Taxonomy" id="1920490"/>
    <lineage>
        <taxon>Bacteria</taxon>
        <taxon>Bacillati</taxon>
        <taxon>Cyanobacteriota</taxon>
        <taxon>Cyanophyceae</taxon>
        <taxon>Leptolyngbyales</taxon>
        <taxon>Leptolyngbyaceae</taxon>
        <taxon>Phormidesmis</taxon>
    </lineage>
</organism>
<dbReference type="Pfam" id="PF01288">
    <property type="entry name" value="HPPK"/>
    <property type="match status" value="1"/>
</dbReference>
<evidence type="ECO:0000256" key="6">
    <source>
        <dbReference type="ARBA" id="ARBA00022777"/>
    </source>
</evidence>
<comment type="catalytic activity">
    <reaction evidence="1">
        <text>6-hydroxymethyl-7,8-dihydropterin + ATP = (7,8-dihydropterin-6-yl)methyl diphosphate + AMP + H(+)</text>
        <dbReference type="Rhea" id="RHEA:11412"/>
        <dbReference type="ChEBI" id="CHEBI:15378"/>
        <dbReference type="ChEBI" id="CHEBI:30616"/>
        <dbReference type="ChEBI" id="CHEBI:44841"/>
        <dbReference type="ChEBI" id="CHEBI:72950"/>
        <dbReference type="ChEBI" id="CHEBI:456215"/>
        <dbReference type="EC" id="2.7.6.3"/>
    </reaction>
</comment>
<gene>
    <name evidence="10" type="primary">folK</name>
    <name evidence="10" type="ORF">C7B65_02910</name>
</gene>
<dbReference type="EMBL" id="PVWG01000002">
    <property type="protein sequence ID" value="PSB21550.1"/>
    <property type="molecule type" value="Genomic_DNA"/>
</dbReference>
<reference evidence="10 11" key="1">
    <citation type="submission" date="2018-02" db="EMBL/GenBank/DDBJ databases">
        <authorList>
            <person name="Cohen D.B."/>
            <person name="Kent A.D."/>
        </authorList>
    </citation>
    <scope>NUCLEOTIDE SEQUENCE [LARGE SCALE GENOMIC DNA]</scope>
    <source>
        <strain evidence="10 11">ULC007</strain>
    </source>
</reference>
<evidence type="ECO:0000313" key="11">
    <source>
        <dbReference type="Proteomes" id="UP000238634"/>
    </source>
</evidence>
<comment type="caution">
    <text evidence="10">The sequence shown here is derived from an EMBL/GenBank/DDBJ whole genome shotgun (WGS) entry which is preliminary data.</text>
</comment>
<dbReference type="Proteomes" id="UP000238634">
    <property type="component" value="Unassembled WGS sequence"/>
</dbReference>
<dbReference type="GO" id="GO:0005524">
    <property type="term" value="F:ATP binding"/>
    <property type="evidence" value="ECO:0007669"/>
    <property type="project" value="UniProtKB-KW"/>
</dbReference>
<feature type="domain" description="7,8-dihydro-6-hydroxymethylpterin-pyrophosphokinase" evidence="9">
    <location>
        <begin position="8"/>
        <end position="138"/>
    </location>
</feature>
<dbReference type="InterPro" id="IPR035907">
    <property type="entry name" value="Hppk_sf"/>
</dbReference>
<dbReference type="SUPFAM" id="SSF55083">
    <property type="entry name" value="6-hydroxymethyl-7,8-dihydropterin pyrophosphokinase, HPPK"/>
    <property type="match status" value="1"/>
</dbReference>
<keyword evidence="11" id="KW-1185">Reference proteome</keyword>
<dbReference type="STRING" id="1920490.GCA_001895925_01561"/>
<dbReference type="PANTHER" id="PTHR43071:SF1">
    <property type="entry name" value="2-AMINO-4-HYDROXY-6-HYDROXYMETHYLDIHYDROPTERIDINE PYROPHOSPHOKINASE"/>
    <property type="match status" value="1"/>
</dbReference>
<dbReference type="GO" id="GO:0046656">
    <property type="term" value="P:folic acid biosynthetic process"/>
    <property type="evidence" value="ECO:0007669"/>
    <property type="project" value="UniProtKB-KW"/>
</dbReference>
<keyword evidence="5" id="KW-0547">Nucleotide-binding</keyword>
<dbReference type="Gene3D" id="3.30.70.560">
    <property type="entry name" value="7,8-Dihydro-6-hydroxymethylpterin-pyrophosphokinase HPPK"/>
    <property type="match status" value="1"/>
</dbReference>
<comment type="pathway">
    <text evidence="2">Cofactor biosynthesis; tetrahydrofolate biosynthesis; 2-amino-4-hydroxy-6-hydroxymethyl-7,8-dihydropteridine diphosphate from 7,8-dihydroneopterin triphosphate: step 4/4.</text>
</comment>
<dbReference type="EC" id="2.7.6.3" evidence="3"/>
<dbReference type="UniPathway" id="UPA00077">
    <property type="reaction ID" value="UER00155"/>
</dbReference>